<gene>
    <name evidence="1" type="ORF">CSSPJE1EN2_LOCUS19042</name>
</gene>
<accession>A0ABP1BMG1</accession>
<reference evidence="1" key="1">
    <citation type="submission" date="2024-03" db="EMBL/GenBank/DDBJ databases">
        <authorList>
            <consortium name="ELIXIR-Norway"/>
            <consortium name="Elixir Norway"/>
        </authorList>
    </citation>
    <scope>NUCLEOTIDE SEQUENCE</scope>
</reference>
<dbReference type="EMBL" id="OZ023706">
    <property type="protein sequence ID" value="CAK9877000.1"/>
    <property type="molecule type" value="Genomic_DNA"/>
</dbReference>
<sequence length="114" mass="13100">MIGDDLLRLEYINIIAKVVRNLKQFIMICLTLDDATNVQGKQIINMMACEPMAFFLEHFSMELRRESVKNLYEKLIDYKRRLLLTIHELAPGFVSHVVSSDAGDDDADPCTLPR</sequence>
<name>A0ABP1BMG1_9BRYO</name>
<evidence type="ECO:0000313" key="2">
    <source>
        <dbReference type="Proteomes" id="UP001497522"/>
    </source>
</evidence>
<keyword evidence="2" id="KW-1185">Reference proteome</keyword>
<proteinExistence type="predicted"/>
<dbReference type="Proteomes" id="UP001497522">
    <property type="component" value="Chromosome 5"/>
</dbReference>
<evidence type="ECO:0000313" key="1">
    <source>
        <dbReference type="EMBL" id="CAK9877000.1"/>
    </source>
</evidence>
<protein>
    <submittedName>
        <fullName evidence="1">Uncharacterized protein</fullName>
    </submittedName>
</protein>
<organism evidence="1 2">
    <name type="scientific">Sphagnum jensenii</name>
    <dbReference type="NCBI Taxonomy" id="128206"/>
    <lineage>
        <taxon>Eukaryota</taxon>
        <taxon>Viridiplantae</taxon>
        <taxon>Streptophyta</taxon>
        <taxon>Embryophyta</taxon>
        <taxon>Bryophyta</taxon>
        <taxon>Sphagnophytina</taxon>
        <taxon>Sphagnopsida</taxon>
        <taxon>Sphagnales</taxon>
        <taxon>Sphagnaceae</taxon>
        <taxon>Sphagnum</taxon>
    </lineage>
</organism>